<dbReference type="PROSITE" id="PS50948">
    <property type="entry name" value="PAN"/>
    <property type="match status" value="1"/>
</dbReference>
<dbReference type="OrthoDB" id="19606at2759"/>
<accession>A0A177B686</accession>
<evidence type="ECO:0000256" key="2">
    <source>
        <dbReference type="ARBA" id="ARBA00023157"/>
    </source>
</evidence>
<evidence type="ECO:0000259" key="6">
    <source>
        <dbReference type="PROSITE" id="PS50060"/>
    </source>
</evidence>
<dbReference type="SUPFAM" id="SSF49854">
    <property type="entry name" value="Spermadhesin, CUB domain"/>
    <property type="match status" value="1"/>
</dbReference>
<evidence type="ECO:0000259" key="5">
    <source>
        <dbReference type="PROSITE" id="PS01180"/>
    </source>
</evidence>
<dbReference type="Gene3D" id="4.10.400.10">
    <property type="entry name" value="Low-density Lipoprotein Receptor"/>
    <property type="match status" value="1"/>
</dbReference>
<dbReference type="PANTHER" id="PTHR46908:SF8">
    <property type="entry name" value="C-TYPE LECTIN DOMAIN-CONTAINING PROTEIN"/>
    <property type="match status" value="1"/>
</dbReference>
<dbReference type="CDD" id="cd00112">
    <property type="entry name" value="LDLa"/>
    <property type="match status" value="1"/>
</dbReference>
<dbReference type="PROSITE" id="PS01180">
    <property type="entry name" value="CUB"/>
    <property type="match status" value="1"/>
</dbReference>
<gene>
    <name evidence="9" type="ORF">A3Q56_02497</name>
</gene>
<dbReference type="InterPro" id="IPR000001">
    <property type="entry name" value="Kringle"/>
</dbReference>
<feature type="disulfide bond" evidence="4">
    <location>
        <begin position="386"/>
        <end position="398"/>
    </location>
</feature>
<dbReference type="SMART" id="SM00192">
    <property type="entry name" value="LDLa"/>
    <property type="match status" value="1"/>
</dbReference>
<evidence type="ECO:0000259" key="7">
    <source>
        <dbReference type="PROSITE" id="PS50070"/>
    </source>
</evidence>
<evidence type="ECO:0000256" key="4">
    <source>
        <dbReference type="PROSITE-ProRule" id="PRU00124"/>
    </source>
</evidence>
<sequence length="953" mass="111749">MNLYDSLHKYYINDTDIEKLGKDCVMDYFRFKNVCPENYNEYISINWNVKYKIVPVLMCKILCSMEHKYKCSSFFYDEKEKSCLLSSITVKSTKFSDVYVSRSVNSATFNRNCSSIYYFRRRRVGNEANVYCDFESGGKACLFKISTNIKFKDTFYIVKAGSKSSINYMIKSTDHTFESNEGHYILLPMLNGDSSYKARIYSDFMFFNNTCFEMFVKNIENITTRLNIIFKKEDMSEEIIHQVFIEKNEHFFYYKWKHVMIKLKYGYYTLIIESIRPNNVTSAVIIDDIKVNKCENFYRNCKTTHGGNHFAGKVNVSQNNNNCLYWDSVIRKFQNFKHLRHLDFSKHQNFCRNEKRIIEFYKNPFCFVEIHGHLHTEKCDIPYCACTNNEYKCKSGKCISKNLICNGYDDCGDQFDELNCNSSVKCEFSDNYICGYIRGSIGNPYKINELNMWINTNAFEAKTLLGPYFDHKHKILGKFLMVNSKYCTSGYSTIIMSPKINITDKTTLRFQLYINLLKNDKISSLTLYTQRNIFGIYTRSLFKIFHSTINSWNLKCIDLPMGEYHVVYEGTTENPDHSDISFDSVEMESGICNYMNQCDKDTCEKYISQCAKVDCIIDTCVCYAMMNSNDKDSITCNFDGSMCGYTQRSSNIHLKWVTIPKTMFQSNFDTFKKQKYQLNNNIKKIDNVQKANCDEIFTKSEGKIKSYGFPNNYTNFLDCNLRILQVSGSIIELKFLEFDLEEGIKDEKQFCYDSLKIYDGPNNNSQILYYLCGKDVPIIVRPKQHNVLLKFTSDFNVTRSGFLIYYHVIYPKNTDLIMISELIDIINYPETTYLISPYFEKKSPICFSFILIQSKNVQFRFIVEYINTLNVLMLMNIDIFIWNKFYFQIYGNAYNVIFSSRVDRFNSILVAISETSATYGYCQDLQAQSTNFDCHFNNVDICDYMNYGMGPMH</sequence>
<feature type="domain" description="CUB" evidence="5">
    <location>
        <begin position="693"/>
        <end position="809"/>
    </location>
</feature>
<feature type="disulfide bond" evidence="4">
    <location>
        <begin position="405"/>
        <end position="420"/>
    </location>
</feature>
<feature type="domain" description="Kringle" evidence="7">
    <location>
        <begin position="307"/>
        <end position="384"/>
    </location>
</feature>
<dbReference type="PROSITE" id="PS50068">
    <property type="entry name" value="LDLRA_2"/>
    <property type="match status" value="1"/>
</dbReference>
<organism evidence="9 10">
    <name type="scientific">Intoshia linei</name>
    <dbReference type="NCBI Taxonomy" id="1819745"/>
    <lineage>
        <taxon>Eukaryota</taxon>
        <taxon>Metazoa</taxon>
        <taxon>Spiralia</taxon>
        <taxon>Lophotrochozoa</taxon>
        <taxon>Mesozoa</taxon>
        <taxon>Orthonectida</taxon>
        <taxon>Rhopaluridae</taxon>
        <taxon>Intoshia</taxon>
    </lineage>
</organism>
<feature type="domain" description="MAM" evidence="6">
    <location>
        <begin position="424"/>
        <end position="594"/>
    </location>
</feature>
<dbReference type="InterPro" id="IPR035914">
    <property type="entry name" value="Sperma_CUB_dom_sf"/>
</dbReference>
<dbReference type="PROSITE" id="PS50060">
    <property type="entry name" value="MAM_2"/>
    <property type="match status" value="2"/>
</dbReference>
<dbReference type="InterPro" id="IPR002172">
    <property type="entry name" value="LDrepeatLR_classA_rpt"/>
</dbReference>
<dbReference type="Pfam" id="PF00431">
    <property type="entry name" value="CUB"/>
    <property type="match status" value="1"/>
</dbReference>
<dbReference type="FunFam" id="2.60.120.290:FF:000005">
    <property type="entry name" value="Procollagen C-endopeptidase enhancer 1"/>
    <property type="match status" value="1"/>
</dbReference>
<proteinExistence type="predicted"/>
<dbReference type="SUPFAM" id="SSF57440">
    <property type="entry name" value="Kringle-like"/>
    <property type="match status" value="1"/>
</dbReference>
<dbReference type="SMART" id="SM00137">
    <property type="entry name" value="MAM"/>
    <property type="match status" value="1"/>
</dbReference>
<reference evidence="9 10" key="1">
    <citation type="submission" date="2016-04" db="EMBL/GenBank/DDBJ databases">
        <title>The genome of Intoshia linei affirms orthonectids as highly simplified spiralians.</title>
        <authorList>
            <person name="Mikhailov K.V."/>
            <person name="Slusarev G.S."/>
            <person name="Nikitin M.A."/>
            <person name="Logacheva M.D."/>
            <person name="Penin A."/>
            <person name="Aleoshin V."/>
            <person name="Panchin Y.V."/>
        </authorList>
    </citation>
    <scope>NUCLEOTIDE SEQUENCE [LARGE SCALE GENOMIC DNA]</scope>
    <source>
        <strain evidence="9">Intl2013</strain>
        <tissue evidence="9">Whole animal</tissue>
    </source>
</reference>
<dbReference type="InterPro" id="IPR013806">
    <property type="entry name" value="Kringle-like"/>
</dbReference>
<protein>
    <recommendedName>
        <fullName evidence="11">CUB domain-containing protein</fullName>
    </recommendedName>
</protein>
<dbReference type="Gene3D" id="2.60.120.290">
    <property type="entry name" value="Spermadhesin, CUB domain"/>
    <property type="match status" value="1"/>
</dbReference>
<dbReference type="InterPro" id="IPR052129">
    <property type="entry name" value="Spermadhesin-Link_domain"/>
</dbReference>
<dbReference type="EMBL" id="LWCA01000233">
    <property type="protein sequence ID" value="OAF69766.1"/>
    <property type="molecule type" value="Genomic_DNA"/>
</dbReference>
<dbReference type="SMART" id="SM00042">
    <property type="entry name" value="CUB"/>
    <property type="match status" value="1"/>
</dbReference>
<dbReference type="InterPro" id="IPR003609">
    <property type="entry name" value="Pan_app"/>
</dbReference>
<evidence type="ECO:0008006" key="11">
    <source>
        <dbReference type="Google" id="ProtNLM"/>
    </source>
</evidence>
<evidence type="ECO:0000256" key="1">
    <source>
        <dbReference type="ARBA" id="ARBA00022572"/>
    </source>
</evidence>
<dbReference type="SUPFAM" id="SSF57414">
    <property type="entry name" value="Hairpin loop containing domain-like"/>
    <property type="match status" value="1"/>
</dbReference>
<evidence type="ECO:0000313" key="10">
    <source>
        <dbReference type="Proteomes" id="UP000078046"/>
    </source>
</evidence>
<dbReference type="Pfam" id="PF00629">
    <property type="entry name" value="MAM"/>
    <property type="match status" value="2"/>
</dbReference>
<evidence type="ECO:0000259" key="8">
    <source>
        <dbReference type="PROSITE" id="PS50948"/>
    </source>
</evidence>
<keyword evidence="10" id="KW-1185">Reference proteome</keyword>
<dbReference type="InterPro" id="IPR036055">
    <property type="entry name" value="LDL_receptor-like_sf"/>
</dbReference>
<comment type="caution">
    <text evidence="3">Lacks conserved residue(s) required for the propagation of feature annotation.</text>
</comment>
<feature type="disulfide bond" evidence="4">
    <location>
        <begin position="393"/>
        <end position="411"/>
    </location>
</feature>
<dbReference type="InterPro" id="IPR038178">
    <property type="entry name" value="Kringle_sf"/>
</dbReference>
<evidence type="ECO:0000313" key="9">
    <source>
        <dbReference type="EMBL" id="OAF69766.1"/>
    </source>
</evidence>
<name>A0A177B686_9BILA</name>
<dbReference type="SUPFAM" id="SSF57424">
    <property type="entry name" value="LDL receptor-like module"/>
    <property type="match status" value="1"/>
</dbReference>
<dbReference type="CDD" id="cd00041">
    <property type="entry name" value="CUB"/>
    <property type="match status" value="1"/>
</dbReference>
<dbReference type="Gene3D" id="2.60.120.200">
    <property type="match status" value="2"/>
</dbReference>
<dbReference type="GO" id="GO:0016020">
    <property type="term" value="C:membrane"/>
    <property type="evidence" value="ECO:0007669"/>
    <property type="project" value="InterPro"/>
</dbReference>
<keyword evidence="1 3" id="KW-0420">Kringle</keyword>
<comment type="caution">
    <text evidence="9">The sequence shown here is derived from an EMBL/GenBank/DDBJ whole genome shotgun (WGS) entry which is preliminary data.</text>
</comment>
<dbReference type="PANTHER" id="PTHR46908">
    <property type="entry name" value="CUBILIN-LIKE PROTEIN"/>
    <property type="match status" value="1"/>
</dbReference>
<dbReference type="Proteomes" id="UP000078046">
    <property type="component" value="Unassembled WGS sequence"/>
</dbReference>
<dbReference type="SUPFAM" id="SSF49899">
    <property type="entry name" value="Concanavalin A-like lectins/glucanases"/>
    <property type="match status" value="2"/>
</dbReference>
<evidence type="ECO:0000256" key="3">
    <source>
        <dbReference type="PROSITE-ProRule" id="PRU00121"/>
    </source>
</evidence>
<dbReference type="Gene3D" id="2.40.20.10">
    <property type="entry name" value="Plasminogen Kringle 4"/>
    <property type="match status" value="1"/>
</dbReference>
<dbReference type="AlphaFoldDB" id="A0A177B686"/>
<feature type="domain" description="Apple" evidence="8">
    <location>
        <begin position="24"/>
        <end position="113"/>
    </location>
</feature>
<dbReference type="InterPro" id="IPR013320">
    <property type="entry name" value="ConA-like_dom_sf"/>
</dbReference>
<feature type="domain" description="MAM" evidence="6">
    <location>
        <begin position="130"/>
        <end position="296"/>
    </location>
</feature>
<dbReference type="SMART" id="SM00130">
    <property type="entry name" value="KR"/>
    <property type="match status" value="1"/>
</dbReference>
<dbReference type="InterPro" id="IPR000859">
    <property type="entry name" value="CUB_dom"/>
</dbReference>
<keyword evidence="2 4" id="KW-1015">Disulfide bond</keyword>
<dbReference type="Pfam" id="PF00057">
    <property type="entry name" value="Ldl_recept_a"/>
    <property type="match status" value="1"/>
</dbReference>
<dbReference type="PROSITE" id="PS50070">
    <property type="entry name" value="KRINGLE_2"/>
    <property type="match status" value="1"/>
</dbReference>
<dbReference type="InterPro" id="IPR000998">
    <property type="entry name" value="MAM_dom"/>
</dbReference>